<dbReference type="InterPro" id="IPR029058">
    <property type="entry name" value="AB_hydrolase_fold"/>
</dbReference>
<dbReference type="InterPro" id="IPR000639">
    <property type="entry name" value="Epox_hydrolase-like"/>
</dbReference>
<evidence type="ECO:0000259" key="1">
    <source>
        <dbReference type="Pfam" id="PF00561"/>
    </source>
</evidence>
<dbReference type="PRINTS" id="PR00111">
    <property type="entry name" value="ABHYDROLASE"/>
</dbReference>
<keyword evidence="2" id="KW-0378">Hydrolase</keyword>
<dbReference type="Pfam" id="PF00561">
    <property type="entry name" value="Abhydrolase_1"/>
    <property type="match status" value="1"/>
</dbReference>
<organism evidence="2 3">
    <name type="scientific">Dictyobacter formicarum</name>
    <dbReference type="NCBI Taxonomy" id="2778368"/>
    <lineage>
        <taxon>Bacteria</taxon>
        <taxon>Bacillati</taxon>
        <taxon>Chloroflexota</taxon>
        <taxon>Ktedonobacteria</taxon>
        <taxon>Ktedonobacterales</taxon>
        <taxon>Dictyobacteraceae</taxon>
        <taxon>Dictyobacter</taxon>
    </lineage>
</organism>
<dbReference type="GO" id="GO:0016787">
    <property type="term" value="F:hydrolase activity"/>
    <property type="evidence" value="ECO:0007669"/>
    <property type="project" value="UniProtKB-KW"/>
</dbReference>
<evidence type="ECO:0000313" key="3">
    <source>
        <dbReference type="Proteomes" id="UP000635565"/>
    </source>
</evidence>
<protein>
    <submittedName>
        <fullName evidence="2">Alpha/beta hydrolase</fullName>
    </submittedName>
</protein>
<gene>
    <name evidence="2" type="ORF">KSZ_26360</name>
</gene>
<keyword evidence="3" id="KW-1185">Reference proteome</keyword>
<accession>A0ABQ3VFR8</accession>
<dbReference type="PRINTS" id="PR00412">
    <property type="entry name" value="EPOXHYDRLASE"/>
</dbReference>
<comment type="caution">
    <text evidence="2">The sequence shown here is derived from an EMBL/GenBank/DDBJ whole genome shotgun (WGS) entry which is preliminary data.</text>
</comment>
<dbReference type="EMBL" id="BNJJ01000006">
    <property type="protein sequence ID" value="GHO84630.1"/>
    <property type="molecule type" value="Genomic_DNA"/>
</dbReference>
<dbReference type="InterPro" id="IPR050266">
    <property type="entry name" value="AB_hydrolase_sf"/>
</dbReference>
<feature type="domain" description="AB hydrolase-1" evidence="1">
    <location>
        <begin position="22"/>
        <end position="251"/>
    </location>
</feature>
<dbReference type="Proteomes" id="UP000635565">
    <property type="component" value="Unassembled WGS sequence"/>
</dbReference>
<dbReference type="Gene3D" id="3.40.50.1820">
    <property type="entry name" value="alpha/beta hydrolase"/>
    <property type="match status" value="1"/>
</dbReference>
<dbReference type="SUPFAM" id="SSF53474">
    <property type="entry name" value="alpha/beta-Hydrolases"/>
    <property type="match status" value="1"/>
</dbReference>
<dbReference type="PANTHER" id="PTHR43798">
    <property type="entry name" value="MONOACYLGLYCEROL LIPASE"/>
    <property type="match status" value="1"/>
</dbReference>
<dbReference type="RefSeq" id="WP_201362235.1">
    <property type="nucleotide sequence ID" value="NZ_BNJJ01000006.1"/>
</dbReference>
<reference evidence="2 3" key="1">
    <citation type="journal article" date="2021" name="Int. J. Syst. Evol. Microbiol.">
        <title>Reticulibacter mediterranei gen. nov., sp. nov., within the new family Reticulibacteraceae fam. nov., and Ktedonospora formicarum gen. nov., sp. nov., Ktedonobacter robiniae sp. nov., Dictyobacter formicarum sp. nov. and Dictyobacter arantiisoli sp. nov., belonging to the class Ktedonobacteria.</title>
        <authorList>
            <person name="Yabe S."/>
            <person name="Zheng Y."/>
            <person name="Wang C.M."/>
            <person name="Sakai Y."/>
            <person name="Abe K."/>
            <person name="Yokota A."/>
            <person name="Donadio S."/>
            <person name="Cavaletti L."/>
            <person name="Monciardini P."/>
        </authorList>
    </citation>
    <scope>NUCLEOTIDE SEQUENCE [LARGE SCALE GENOMIC DNA]</scope>
    <source>
        <strain evidence="2 3">SOSP1-9</strain>
    </source>
</reference>
<name>A0ABQ3VFR8_9CHLR</name>
<proteinExistence type="predicted"/>
<dbReference type="InterPro" id="IPR000073">
    <property type="entry name" value="AB_hydrolase_1"/>
</dbReference>
<evidence type="ECO:0000313" key="2">
    <source>
        <dbReference type="EMBL" id="GHO84630.1"/>
    </source>
</evidence>
<sequence>MASKASINSVELAYEDHGIGIPLIFLHAFPLNRHMWDKQITVLLAEQRYRLVAPDWRGFGESSLYGNLSTMEMFADDLAGLMDHLGMQQAVLCGLSMGGYVAFAFLRKYPQRVGGLILADTRPGADTEEARANREKLAQLAEQQGTDAVADLQLPRLISDYTRAHHPEVETHVRQMITAANPLGIAAASRGMALRSDATDLLSTINCPTLVLVGEYDALTPPSEAREYAGQIAGARFGVIPHAGHLSNLEQPEAFQMVLQDFLRSAL</sequence>